<evidence type="ECO:0000256" key="1">
    <source>
        <dbReference type="SAM" id="Phobius"/>
    </source>
</evidence>
<protein>
    <recommendedName>
        <fullName evidence="4">Cell division protein FtsL</fullName>
    </recommendedName>
</protein>
<name>A0A2G3E3L5_9FIRM</name>
<keyword evidence="1" id="KW-1133">Transmembrane helix</keyword>
<comment type="caution">
    <text evidence="2">The sequence shown here is derived from an EMBL/GenBank/DDBJ whole genome shotgun (WGS) entry which is preliminary data.</text>
</comment>
<reference evidence="2 3" key="2">
    <citation type="submission" date="2017-10" db="EMBL/GenBank/DDBJ databases">
        <authorList>
            <person name="Banno H."/>
            <person name="Chua N.-H."/>
        </authorList>
    </citation>
    <scope>NUCLEOTIDE SEQUENCE [LARGE SCALE GENOMIC DNA]</scope>
    <source>
        <strain evidence="2 3">JK623</strain>
    </source>
</reference>
<organism evidence="2 3">
    <name type="scientific">Agathobacter ruminis</name>
    <dbReference type="NCBI Taxonomy" id="1712665"/>
    <lineage>
        <taxon>Bacteria</taxon>
        <taxon>Bacillati</taxon>
        <taxon>Bacillota</taxon>
        <taxon>Clostridia</taxon>
        <taxon>Lachnospirales</taxon>
        <taxon>Lachnospiraceae</taxon>
        <taxon>Agathobacter</taxon>
    </lineage>
</organism>
<accession>A0A2G3E3L5</accession>
<dbReference type="EMBL" id="PDYG01000030">
    <property type="protein sequence ID" value="PHU37745.1"/>
    <property type="molecule type" value="Genomic_DNA"/>
</dbReference>
<dbReference type="Proteomes" id="UP000224563">
    <property type="component" value="Unassembled WGS sequence"/>
</dbReference>
<dbReference type="AlphaFoldDB" id="A0A2G3E3L5"/>
<evidence type="ECO:0008006" key="4">
    <source>
        <dbReference type="Google" id="ProtNLM"/>
    </source>
</evidence>
<evidence type="ECO:0000313" key="3">
    <source>
        <dbReference type="Proteomes" id="UP000224563"/>
    </source>
</evidence>
<keyword evidence="1" id="KW-0812">Transmembrane</keyword>
<feature type="transmembrane region" description="Helical" evidence="1">
    <location>
        <begin position="50"/>
        <end position="75"/>
    </location>
</feature>
<keyword evidence="3" id="KW-1185">Reference proteome</keyword>
<gene>
    <name evidence="2" type="ORF">CSX02_05970</name>
</gene>
<proteinExistence type="predicted"/>
<keyword evidence="1" id="KW-0472">Membrane</keyword>
<dbReference type="RefSeq" id="WP_099386001.1">
    <property type="nucleotide sequence ID" value="NZ_JANSWH010000099.1"/>
</dbReference>
<evidence type="ECO:0000313" key="2">
    <source>
        <dbReference type="EMBL" id="PHU37745.1"/>
    </source>
</evidence>
<reference evidence="2 3" key="1">
    <citation type="submission" date="2017-10" db="EMBL/GenBank/DDBJ databases">
        <title>Resolving the taxonomy of Roseburia spp., Eubacterium rectale and Agathobacter spp. through phylogenomic analysis.</title>
        <authorList>
            <person name="Sheridan P.O."/>
            <person name="Walker A.W."/>
            <person name="Duncan S.H."/>
            <person name="Scott K.P."/>
            <person name="Toole P.W.O."/>
            <person name="Luis P."/>
            <person name="Flint H.J."/>
        </authorList>
    </citation>
    <scope>NUCLEOTIDE SEQUENCE [LARGE SCALE GENOMIC DNA]</scope>
    <source>
        <strain evidence="2 3">JK623</strain>
    </source>
</reference>
<sequence>METRNYYVEGNTIRAAAPQRVPRRDPHVIERERKQKNRRNAVRRNRERELAMNFGFVAFLTVCVILCAASCVFLVKAQSNATLNLKNIATLESEVTTLRTKNDEMEKYLNTSVDLNKIKEIAMDELGMKYASEDQIVYYHVDKNNYMDQYGDIPVK</sequence>